<gene>
    <name evidence="3" type="ORF">BU23DRAFT_461366</name>
</gene>
<organism evidence="3 4">
    <name type="scientific">Bimuria novae-zelandiae CBS 107.79</name>
    <dbReference type="NCBI Taxonomy" id="1447943"/>
    <lineage>
        <taxon>Eukaryota</taxon>
        <taxon>Fungi</taxon>
        <taxon>Dikarya</taxon>
        <taxon>Ascomycota</taxon>
        <taxon>Pezizomycotina</taxon>
        <taxon>Dothideomycetes</taxon>
        <taxon>Pleosporomycetidae</taxon>
        <taxon>Pleosporales</taxon>
        <taxon>Massarineae</taxon>
        <taxon>Didymosphaeriaceae</taxon>
        <taxon>Bimuria</taxon>
    </lineage>
</organism>
<protein>
    <recommendedName>
        <fullName evidence="2">UBC core domain-containing protein</fullName>
    </recommendedName>
</protein>
<evidence type="ECO:0000313" key="4">
    <source>
        <dbReference type="Proteomes" id="UP000800036"/>
    </source>
</evidence>
<feature type="compositionally biased region" description="Basic residues" evidence="1">
    <location>
        <begin position="126"/>
        <end position="135"/>
    </location>
</feature>
<dbReference type="Proteomes" id="UP000800036">
    <property type="component" value="Unassembled WGS sequence"/>
</dbReference>
<dbReference type="Gene3D" id="3.10.110.10">
    <property type="entry name" value="Ubiquitin Conjugating Enzyme"/>
    <property type="match status" value="1"/>
</dbReference>
<dbReference type="EMBL" id="ML976674">
    <property type="protein sequence ID" value="KAF1974556.1"/>
    <property type="molecule type" value="Genomic_DNA"/>
</dbReference>
<feature type="domain" description="UBC core" evidence="2">
    <location>
        <begin position="1"/>
        <end position="27"/>
    </location>
</feature>
<reference evidence="3" key="1">
    <citation type="journal article" date="2020" name="Stud. Mycol.">
        <title>101 Dothideomycetes genomes: a test case for predicting lifestyles and emergence of pathogens.</title>
        <authorList>
            <person name="Haridas S."/>
            <person name="Albert R."/>
            <person name="Binder M."/>
            <person name="Bloem J."/>
            <person name="Labutti K."/>
            <person name="Salamov A."/>
            <person name="Andreopoulos B."/>
            <person name="Baker S."/>
            <person name="Barry K."/>
            <person name="Bills G."/>
            <person name="Bluhm B."/>
            <person name="Cannon C."/>
            <person name="Castanera R."/>
            <person name="Culley D."/>
            <person name="Daum C."/>
            <person name="Ezra D."/>
            <person name="Gonzalez J."/>
            <person name="Henrissat B."/>
            <person name="Kuo A."/>
            <person name="Liang C."/>
            <person name="Lipzen A."/>
            <person name="Lutzoni F."/>
            <person name="Magnuson J."/>
            <person name="Mondo S."/>
            <person name="Nolan M."/>
            <person name="Ohm R."/>
            <person name="Pangilinan J."/>
            <person name="Park H.-J."/>
            <person name="Ramirez L."/>
            <person name="Alfaro M."/>
            <person name="Sun H."/>
            <person name="Tritt A."/>
            <person name="Yoshinaga Y."/>
            <person name="Zwiers L.-H."/>
            <person name="Turgeon B."/>
            <person name="Goodwin S."/>
            <person name="Spatafora J."/>
            <person name="Crous P."/>
            <person name="Grigoriev I."/>
        </authorList>
    </citation>
    <scope>NUCLEOTIDE SEQUENCE</scope>
    <source>
        <strain evidence="3">CBS 107.79</strain>
    </source>
</reference>
<sequence>MTPPKVRFLTKIYHPNIDRLGRSCLEFIPLPTSERYYVVHFRQRCYRYIWLSGGTYVFWRDNKKTPFVDPGASGSTKPGRPTGKRRGPAVKGGSNQAVRRIEDPDGWVPSAAQFAKLSLALSATTRSRKSARRNRTAGNCSTRVPQLKPV</sequence>
<dbReference type="InterPro" id="IPR016135">
    <property type="entry name" value="UBQ-conjugating_enzyme/RWD"/>
</dbReference>
<feature type="region of interest" description="Disordered" evidence="1">
    <location>
        <begin position="123"/>
        <end position="150"/>
    </location>
</feature>
<evidence type="ECO:0000313" key="3">
    <source>
        <dbReference type="EMBL" id="KAF1974556.1"/>
    </source>
</evidence>
<name>A0A6A5VHN3_9PLEO</name>
<dbReference type="Pfam" id="PF00179">
    <property type="entry name" value="UQ_con"/>
    <property type="match status" value="1"/>
</dbReference>
<dbReference type="SUPFAM" id="SSF54495">
    <property type="entry name" value="UBC-like"/>
    <property type="match status" value="1"/>
</dbReference>
<keyword evidence="4" id="KW-1185">Reference proteome</keyword>
<proteinExistence type="predicted"/>
<feature type="region of interest" description="Disordered" evidence="1">
    <location>
        <begin position="65"/>
        <end position="102"/>
    </location>
</feature>
<accession>A0A6A5VHN3</accession>
<evidence type="ECO:0000259" key="2">
    <source>
        <dbReference type="Pfam" id="PF00179"/>
    </source>
</evidence>
<evidence type="ECO:0000256" key="1">
    <source>
        <dbReference type="SAM" id="MobiDB-lite"/>
    </source>
</evidence>
<dbReference type="InterPro" id="IPR000608">
    <property type="entry name" value="UBC"/>
</dbReference>
<dbReference type="AlphaFoldDB" id="A0A6A5VHN3"/>